<dbReference type="RefSeq" id="WP_125305622.1">
    <property type="nucleotide sequence ID" value="NZ_RSEC01000006.1"/>
</dbReference>
<reference evidence="2 3" key="1">
    <citation type="submission" date="2018-12" db="EMBL/GenBank/DDBJ databases">
        <title>Amycolatopsis eburnea sp. nov. actinomycete associate with arbuscular mycorrhiza fungal spore.</title>
        <authorList>
            <person name="Lumyong S."/>
            <person name="Chaiya L."/>
        </authorList>
    </citation>
    <scope>NUCLEOTIDE SEQUENCE [LARGE SCALE GENOMIC DNA]</scope>
    <source>
        <strain evidence="2 3">GLM-1</strain>
    </source>
</reference>
<feature type="domain" description="DNA-binding phage zinc finger" evidence="1">
    <location>
        <begin position="23"/>
        <end position="73"/>
    </location>
</feature>
<dbReference type="Proteomes" id="UP000267081">
    <property type="component" value="Unassembled WGS sequence"/>
</dbReference>
<dbReference type="AlphaFoldDB" id="A0A3R9EZ23"/>
<protein>
    <recommendedName>
        <fullName evidence="1">DNA-binding phage zinc finger domain-containing protein</fullName>
    </recommendedName>
</protein>
<dbReference type="Pfam" id="PF24623">
    <property type="entry name" value="Phage_zn_bind_8"/>
    <property type="match status" value="1"/>
</dbReference>
<accession>A0A3R9EZ23</accession>
<evidence type="ECO:0000313" key="2">
    <source>
        <dbReference type="EMBL" id="RSD26365.1"/>
    </source>
</evidence>
<sequence>MTGGYRAHDLRQLDSLADFESAVEHALTVACPWCWQPPGARCVYPGTDEPLHRAPAHWQRIRAADQTDPTTPPDEEAP</sequence>
<organism evidence="2 3">
    <name type="scientific">Amycolatopsis eburnea</name>
    <dbReference type="NCBI Taxonomy" id="2267691"/>
    <lineage>
        <taxon>Bacteria</taxon>
        <taxon>Bacillati</taxon>
        <taxon>Actinomycetota</taxon>
        <taxon>Actinomycetes</taxon>
        <taxon>Pseudonocardiales</taxon>
        <taxon>Pseudonocardiaceae</taxon>
        <taxon>Amycolatopsis</taxon>
    </lineage>
</organism>
<evidence type="ECO:0000259" key="1">
    <source>
        <dbReference type="Pfam" id="PF24623"/>
    </source>
</evidence>
<proteinExistence type="predicted"/>
<name>A0A3R9EZ23_9PSEU</name>
<dbReference type="InterPro" id="IPR056911">
    <property type="entry name" value="Phage_Znf_bind_put"/>
</dbReference>
<dbReference type="OrthoDB" id="4239989at2"/>
<evidence type="ECO:0000313" key="3">
    <source>
        <dbReference type="Proteomes" id="UP000267081"/>
    </source>
</evidence>
<gene>
    <name evidence="2" type="ORF">EIY87_00440</name>
</gene>
<comment type="caution">
    <text evidence="2">The sequence shown here is derived from an EMBL/GenBank/DDBJ whole genome shotgun (WGS) entry which is preliminary data.</text>
</comment>
<keyword evidence="3" id="KW-1185">Reference proteome</keyword>
<dbReference type="EMBL" id="RSEC01000006">
    <property type="protein sequence ID" value="RSD26365.1"/>
    <property type="molecule type" value="Genomic_DNA"/>
</dbReference>